<dbReference type="InterPro" id="IPR019408">
    <property type="entry name" value="7TM_GPCR_serpentine_rcpt_Srab"/>
</dbReference>
<protein>
    <submittedName>
        <fullName evidence="7">CASP-like protein</fullName>
    </submittedName>
</protein>
<feature type="transmembrane region" description="Helical" evidence="5">
    <location>
        <begin position="20"/>
        <end position="42"/>
    </location>
</feature>
<organism evidence="6 7">
    <name type="scientific">Angiostrongylus cantonensis</name>
    <name type="common">Rat lungworm</name>
    <dbReference type="NCBI Taxonomy" id="6313"/>
    <lineage>
        <taxon>Eukaryota</taxon>
        <taxon>Metazoa</taxon>
        <taxon>Ecdysozoa</taxon>
        <taxon>Nematoda</taxon>
        <taxon>Chromadorea</taxon>
        <taxon>Rhabditida</taxon>
        <taxon>Rhabditina</taxon>
        <taxon>Rhabditomorpha</taxon>
        <taxon>Strongyloidea</taxon>
        <taxon>Metastrongylidae</taxon>
        <taxon>Angiostrongylus</taxon>
    </lineage>
</organism>
<evidence type="ECO:0000313" key="7">
    <source>
        <dbReference type="WBParaSite" id="ACAC_0001100001-mRNA-1"/>
    </source>
</evidence>
<evidence type="ECO:0000313" key="6">
    <source>
        <dbReference type="Proteomes" id="UP000035642"/>
    </source>
</evidence>
<dbReference type="GO" id="GO:0016020">
    <property type="term" value="C:membrane"/>
    <property type="evidence" value="ECO:0007669"/>
    <property type="project" value="UniProtKB-SubCell"/>
</dbReference>
<accession>A0A0K0DIA1</accession>
<keyword evidence="6" id="KW-1185">Reference proteome</keyword>
<feature type="transmembrane region" description="Helical" evidence="5">
    <location>
        <begin position="68"/>
        <end position="86"/>
    </location>
</feature>
<sequence length="96" mass="10502">MCVERSVATIRSSKYESNGICLGLFLLALTIIGIVTAANYVYDFDDFDAKVLSMIYVPPAAVPRFNKIAMLVIAASSACMITFHALSRFNKKLCSV</sequence>
<evidence type="ECO:0000256" key="4">
    <source>
        <dbReference type="ARBA" id="ARBA00023136"/>
    </source>
</evidence>
<dbReference type="WBParaSite" id="ACAC_0001100001-mRNA-1">
    <property type="protein sequence ID" value="ACAC_0001100001-mRNA-1"/>
    <property type="gene ID" value="ACAC_0001100001"/>
</dbReference>
<evidence type="ECO:0000256" key="1">
    <source>
        <dbReference type="ARBA" id="ARBA00004141"/>
    </source>
</evidence>
<evidence type="ECO:0000256" key="2">
    <source>
        <dbReference type="ARBA" id="ARBA00022692"/>
    </source>
</evidence>
<reference evidence="7" key="2">
    <citation type="submission" date="2017-02" db="UniProtKB">
        <authorList>
            <consortium name="WormBaseParasite"/>
        </authorList>
    </citation>
    <scope>IDENTIFICATION</scope>
</reference>
<keyword evidence="4 5" id="KW-0472">Membrane</keyword>
<reference evidence="6" key="1">
    <citation type="submission" date="2012-09" db="EMBL/GenBank/DDBJ databases">
        <authorList>
            <person name="Martin A.A."/>
        </authorList>
    </citation>
    <scope>NUCLEOTIDE SEQUENCE</scope>
</reference>
<dbReference type="AlphaFoldDB" id="A0A0K0DIA1"/>
<keyword evidence="3 5" id="KW-1133">Transmembrane helix</keyword>
<proteinExistence type="predicted"/>
<dbReference type="Proteomes" id="UP000035642">
    <property type="component" value="Unassembled WGS sequence"/>
</dbReference>
<dbReference type="Pfam" id="PF10292">
    <property type="entry name" value="7TM_GPCR_Srab"/>
    <property type="match status" value="1"/>
</dbReference>
<name>A0A0K0DIA1_ANGCA</name>
<keyword evidence="2 5" id="KW-0812">Transmembrane</keyword>
<evidence type="ECO:0000256" key="5">
    <source>
        <dbReference type="SAM" id="Phobius"/>
    </source>
</evidence>
<comment type="subcellular location">
    <subcellularLocation>
        <location evidence="1">Membrane</location>
        <topology evidence="1">Multi-pass membrane protein</topology>
    </subcellularLocation>
</comment>
<evidence type="ECO:0000256" key="3">
    <source>
        <dbReference type="ARBA" id="ARBA00022989"/>
    </source>
</evidence>